<dbReference type="Proteomes" id="UP000077755">
    <property type="component" value="Chromosome 7"/>
</dbReference>
<evidence type="ECO:0000256" key="2">
    <source>
        <dbReference type="SAM" id="Phobius"/>
    </source>
</evidence>
<organism evidence="3 4">
    <name type="scientific">Daucus carota subsp. sativus</name>
    <name type="common">Carrot</name>
    <dbReference type="NCBI Taxonomy" id="79200"/>
    <lineage>
        <taxon>Eukaryota</taxon>
        <taxon>Viridiplantae</taxon>
        <taxon>Streptophyta</taxon>
        <taxon>Embryophyta</taxon>
        <taxon>Tracheophyta</taxon>
        <taxon>Spermatophyta</taxon>
        <taxon>Magnoliopsida</taxon>
        <taxon>eudicotyledons</taxon>
        <taxon>Gunneridae</taxon>
        <taxon>Pentapetalae</taxon>
        <taxon>asterids</taxon>
        <taxon>campanulids</taxon>
        <taxon>Apiales</taxon>
        <taxon>Apiaceae</taxon>
        <taxon>Apioideae</taxon>
        <taxon>Scandiceae</taxon>
        <taxon>Daucinae</taxon>
        <taxon>Daucus</taxon>
        <taxon>Daucus sect. Daucus</taxon>
    </lineage>
</organism>
<keyword evidence="4" id="KW-1185">Reference proteome</keyword>
<feature type="transmembrane region" description="Helical" evidence="2">
    <location>
        <begin position="206"/>
        <end position="227"/>
    </location>
</feature>
<dbReference type="InterPro" id="IPR044202">
    <property type="entry name" value="LETM1/MDM38-like"/>
</dbReference>
<dbReference type="GO" id="GO:0005743">
    <property type="term" value="C:mitochondrial inner membrane"/>
    <property type="evidence" value="ECO:0007669"/>
    <property type="project" value="InterPro"/>
</dbReference>
<evidence type="ECO:0000256" key="1">
    <source>
        <dbReference type="SAM" id="MobiDB-lite"/>
    </source>
</evidence>
<proteinExistence type="predicted"/>
<evidence type="ECO:0000313" key="4">
    <source>
        <dbReference type="Proteomes" id="UP000077755"/>
    </source>
</evidence>
<feature type="region of interest" description="Disordered" evidence="1">
    <location>
        <begin position="631"/>
        <end position="670"/>
    </location>
</feature>
<keyword evidence="2" id="KW-0812">Transmembrane</keyword>
<gene>
    <name evidence="3" type="ORF">DCAR_0730249</name>
</gene>
<dbReference type="PANTHER" id="PTHR14009:SF34">
    <property type="entry name" value="LETM1 RBD DOMAIN-CONTAINING PROTEIN"/>
    <property type="match status" value="1"/>
</dbReference>
<dbReference type="PANTHER" id="PTHR14009">
    <property type="entry name" value="LEUCINE ZIPPER-EF-HAND CONTAINING TRANSMEMBRANE PROTEIN"/>
    <property type="match status" value="1"/>
</dbReference>
<sequence>MKVKASTLHASNSKWKMPKNYGIARNNHLNRNLWSKPMVVPAKSSSDTDQQNADDEQPEAKANTFAIDIEFNRIDCLVGVIHEAAKGVLDAIQRHESNRRDPELAMAWRGVDVHSWHKKVAYQIAVYDLLSSAIPIELILTEKRHANTSVSRILHPITKYLGKCIQDELDARCPNLVQWFGSRMVELPRDTAIFMPMLKKWSMDYAGSRVAGIVMTISCYIAVMRLGPGRLSYIPFSFLINIILNELMNSSYAIVSVAKLHHLASEAGFEEEFLLHFGEKIFPFKDIEDLEFWLGLAVSKLSVALRREGVISGQQVFCDKDREDDLAVFGLFAFLGKETRSFFTKMKIIYLDEEVEEFLSYLEFGSLFFYPRFSILPDYQLFMEVVTDEIKWLDIYAPYYSKFNPNRGKKSRKRKRRLESLKEIILHPVLTVCYDLFVGFAHYVTTTRRPLNSNLRAFLLQSQSLLAICLECYWAGNSGAPDRGSTLSGRLMQGPACASSERGAHLINPDNIFVSILSASAWKLRSVSTAIRMVTQLYCIDVSVSVKFVMKPLRGQKVTARERKKVERTLTDVAKLIHITILMLTPVSAWMHAAMLIAITKYIPTLIPSPFSAERLGMVKLLEKMREMEFQEWSDTDDAAVDGETTGDIKDDGSSSSANNSEETDPPDLH</sequence>
<dbReference type="AlphaFoldDB" id="A0AAF0XPW6"/>
<dbReference type="EMBL" id="CP093349">
    <property type="protein sequence ID" value="WOH10779.1"/>
    <property type="molecule type" value="Genomic_DNA"/>
</dbReference>
<reference evidence="3" key="1">
    <citation type="journal article" date="2016" name="Nat. Genet.">
        <title>A high-quality carrot genome assembly provides new insights into carotenoid accumulation and asterid genome evolution.</title>
        <authorList>
            <person name="Iorizzo M."/>
            <person name="Ellison S."/>
            <person name="Senalik D."/>
            <person name="Zeng P."/>
            <person name="Satapoomin P."/>
            <person name="Huang J."/>
            <person name="Bowman M."/>
            <person name="Iovene M."/>
            <person name="Sanseverino W."/>
            <person name="Cavagnaro P."/>
            <person name="Yildiz M."/>
            <person name="Macko-Podgorni A."/>
            <person name="Moranska E."/>
            <person name="Grzebelus E."/>
            <person name="Grzebelus D."/>
            <person name="Ashrafi H."/>
            <person name="Zheng Z."/>
            <person name="Cheng S."/>
            <person name="Spooner D."/>
            <person name="Van Deynze A."/>
            <person name="Simon P."/>
        </authorList>
    </citation>
    <scope>NUCLEOTIDE SEQUENCE</scope>
    <source>
        <tissue evidence="3">Leaf</tissue>
    </source>
</reference>
<keyword evidence="2" id="KW-0472">Membrane</keyword>
<feature type="region of interest" description="Disordered" evidence="1">
    <location>
        <begin position="40"/>
        <end position="59"/>
    </location>
</feature>
<feature type="compositionally biased region" description="Acidic residues" evidence="1">
    <location>
        <begin position="631"/>
        <end position="641"/>
    </location>
</feature>
<evidence type="ECO:0000313" key="3">
    <source>
        <dbReference type="EMBL" id="WOH10779.1"/>
    </source>
</evidence>
<dbReference type="GO" id="GO:0030003">
    <property type="term" value="P:intracellular monoatomic cation homeostasis"/>
    <property type="evidence" value="ECO:0007669"/>
    <property type="project" value="TreeGrafter"/>
</dbReference>
<name>A0AAF0XPW6_DAUCS</name>
<accession>A0AAF0XPW6</accession>
<reference evidence="3" key="2">
    <citation type="submission" date="2022-03" db="EMBL/GenBank/DDBJ databases">
        <title>Draft title - Genomic analysis of global carrot germplasm unveils the trajectory of domestication and the origin of high carotenoid orange carrot.</title>
        <authorList>
            <person name="Iorizzo M."/>
            <person name="Ellison S."/>
            <person name="Senalik D."/>
            <person name="Macko-Podgorni A."/>
            <person name="Grzebelus D."/>
            <person name="Bostan H."/>
            <person name="Rolling W."/>
            <person name="Curaba J."/>
            <person name="Simon P."/>
        </authorList>
    </citation>
    <scope>NUCLEOTIDE SEQUENCE</scope>
    <source>
        <tissue evidence="3">Leaf</tissue>
    </source>
</reference>
<keyword evidence="2" id="KW-1133">Transmembrane helix</keyword>
<protein>
    <submittedName>
        <fullName evidence="3">Uncharacterized protein</fullName>
    </submittedName>
</protein>